<dbReference type="Gene3D" id="3.60.40.10">
    <property type="entry name" value="PPM-type phosphatase domain"/>
    <property type="match status" value="1"/>
</dbReference>
<evidence type="ECO:0000259" key="3">
    <source>
        <dbReference type="PROSITE" id="PS51746"/>
    </source>
</evidence>
<accession>A0A0F7UXU8</accession>
<dbReference type="PANTHER" id="PTHR47992">
    <property type="entry name" value="PROTEIN PHOSPHATASE"/>
    <property type="match status" value="1"/>
</dbReference>
<feature type="compositionally biased region" description="Basic and acidic residues" evidence="1">
    <location>
        <begin position="309"/>
        <end position="323"/>
    </location>
</feature>
<dbReference type="GO" id="GO:0004722">
    <property type="term" value="F:protein serine/threonine phosphatase activity"/>
    <property type="evidence" value="ECO:0007669"/>
    <property type="project" value="InterPro"/>
</dbReference>
<protein>
    <submittedName>
        <fullName evidence="4">Protein phosphatase 2C, putative</fullName>
    </submittedName>
</protein>
<keyword evidence="2" id="KW-1133">Transmembrane helix</keyword>
<dbReference type="InterPro" id="IPR015655">
    <property type="entry name" value="PP2C"/>
</dbReference>
<feature type="compositionally biased region" description="Basic and acidic residues" evidence="1">
    <location>
        <begin position="348"/>
        <end position="371"/>
    </location>
</feature>
<feature type="domain" description="PPM-type phosphatase" evidence="3">
    <location>
        <begin position="481"/>
        <end position="823"/>
    </location>
</feature>
<keyword evidence="2" id="KW-0812">Transmembrane</keyword>
<dbReference type="CDD" id="cd00143">
    <property type="entry name" value="PP2Cc"/>
    <property type="match status" value="1"/>
</dbReference>
<evidence type="ECO:0000256" key="2">
    <source>
        <dbReference type="SAM" id="Phobius"/>
    </source>
</evidence>
<sequence length="871" mass="96297">MSSVELARGEGRIPSAWTRVPPARTLASPPCDSASVVPSPQTSLSSFMPRRFLVFLFYLLCTSYWFCYSAPVTLRFSEAHSDVWGLRRAGSNDAVPGGRGGGQDREEESAGEEDSSSEDSGEDDEDNEEAELNDDKKEEEAESVDDKEGEEAESTDDKEGEEAESTDDKEGEEAESTDDKEGEEAESTDDKEGEEAESTDDKEGEEAESSDDKEGEEAESSDDKEGEEAESSDDKEGEEAESTNDNEGEETESTNDKEGEETESTNDNKGEETESTNDNARDFGGAPPVPASHAWNSLEARGTGYPHAGGDDSTRLTKDLERGRHGRSRFSSSDSRDSYRRAAHKVPRLRDEGGSRHGSRSKDRTGDESARRALQRGRSRSDGYGKDGYRERSKTRALSRRRSKLRSEKEQRVTPNREARSYARAVDEDASGSFRDHLQELASMFSRIGGADSDEDEDDEDLYSIRDEQEKVVVSYAEGFTVSAAGTMVGRRPTDEDAILVNAILPQMPNVRVKAIFDGHGGDEVSRYLADNALTYLSNLTSLRHRDIKAACQALDDAVRKHVWKRAPDAGSTGVIAFIEKVTKPVEVFVVGREIVPEDTDPRSFVPLVEQLRVDALAEGDTETALSLAALVYRYTAGRRSRRRKHRRKPKKIRLGKGEAVFRVVVANVGDSRAVLLHRDGSFTPLSRDQKPEQDTERLRVEAAGGRVFFGGVPRVDNMLAVARSFGDFYMKDNPRLPADKQKIIAVPDIRMFYATPKDYLLLTCDGVFESPTMTYKNVADVIYSVPAGDSVRGRMKHAVKALLDAAYETGSHDNISALLTAFTRRGRFSSHTTLGYSIYTGTGEVIQKGRERQENARVNPEKVKKNVALY</sequence>
<feature type="transmembrane region" description="Helical" evidence="2">
    <location>
        <begin position="52"/>
        <end position="71"/>
    </location>
</feature>
<proteinExistence type="predicted"/>
<dbReference type="EMBL" id="LN714496">
    <property type="protein sequence ID" value="CEL73879.1"/>
    <property type="molecule type" value="Genomic_DNA"/>
</dbReference>
<feature type="region of interest" description="Disordered" evidence="1">
    <location>
        <begin position="89"/>
        <end position="431"/>
    </location>
</feature>
<dbReference type="SMART" id="SM00332">
    <property type="entry name" value="PP2Cc"/>
    <property type="match status" value="1"/>
</dbReference>
<evidence type="ECO:0000256" key="1">
    <source>
        <dbReference type="SAM" id="MobiDB-lite"/>
    </source>
</evidence>
<evidence type="ECO:0000313" key="4">
    <source>
        <dbReference type="EMBL" id="CEL73879.1"/>
    </source>
</evidence>
<name>A0A0F7UXU8_TOXGV</name>
<keyword evidence="2" id="KW-0472">Membrane</keyword>
<dbReference type="PROSITE" id="PS51746">
    <property type="entry name" value="PPM_2"/>
    <property type="match status" value="1"/>
</dbReference>
<feature type="compositionally biased region" description="Basic and acidic residues" evidence="1">
    <location>
        <begin position="405"/>
        <end position="427"/>
    </location>
</feature>
<feature type="compositionally biased region" description="Basic and acidic residues" evidence="1">
    <location>
        <begin position="379"/>
        <end position="394"/>
    </location>
</feature>
<feature type="compositionally biased region" description="Acidic residues" evidence="1">
    <location>
        <begin position="105"/>
        <end position="132"/>
    </location>
</feature>
<dbReference type="InterPro" id="IPR036457">
    <property type="entry name" value="PPM-type-like_dom_sf"/>
</dbReference>
<dbReference type="Pfam" id="PF00481">
    <property type="entry name" value="PP2C"/>
    <property type="match status" value="1"/>
</dbReference>
<dbReference type="InterPro" id="IPR001932">
    <property type="entry name" value="PPM-type_phosphatase-like_dom"/>
</dbReference>
<feature type="compositionally biased region" description="Basic residues" evidence="1">
    <location>
        <begin position="395"/>
        <end position="404"/>
    </location>
</feature>
<feature type="compositionally biased region" description="Acidic residues" evidence="1">
    <location>
        <begin position="140"/>
        <end position="264"/>
    </location>
</feature>
<organism evidence="4">
    <name type="scientific">Toxoplasma gondii (strain ATCC 50861 / VEG)</name>
    <dbReference type="NCBI Taxonomy" id="432359"/>
    <lineage>
        <taxon>Eukaryota</taxon>
        <taxon>Sar</taxon>
        <taxon>Alveolata</taxon>
        <taxon>Apicomplexa</taxon>
        <taxon>Conoidasida</taxon>
        <taxon>Coccidia</taxon>
        <taxon>Eucoccidiorida</taxon>
        <taxon>Eimeriorina</taxon>
        <taxon>Sarcocystidae</taxon>
        <taxon>Toxoplasma</taxon>
    </lineage>
</organism>
<reference evidence="4" key="1">
    <citation type="journal article" date="2015" name="PLoS ONE">
        <title>Comprehensive Evaluation of Toxoplasma gondii VEG and Neospora caninum LIV Genomes with Tachyzoite Stage Transcriptome and Proteome Defines Novel Transcript Features.</title>
        <authorList>
            <person name="Ramaprasad A."/>
            <person name="Mourier T."/>
            <person name="Naeem R."/>
            <person name="Malas T.B."/>
            <person name="Moussa E."/>
            <person name="Panigrahi A."/>
            <person name="Vermont S.J."/>
            <person name="Otto T.D."/>
            <person name="Wastling J."/>
            <person name="Pain A."/>
        </authorList>
    </citation>
    <scope>NUCLEOTIDE SEQUENCE</scope>
    <source>
        <strain evidence="4">VEG</strain>
    </source>
</reference>
<gene>
    <name evidence="4" type="ORF">BN1205_046740</name>
</gene>
<dbReference type="SUPFAM" id="SSF81606">
    <property type="entry name" value="PP2C-like"/>
    <property type="match status" value="1"/>
</dbReference>
<dbReference type="AlphaFoldDB" id="A0A0F7UXU8"/>